<dbReference type="PANTHER" id="PTHR36306:SF1">
    <property type="entry name" value="ALPHA-AMYLASE-RELATED"/>
    <property type="match status" value="1"/>
</dbReference>
<dbReference type="SUPFAM" id="SSF88713">
    <property type="entry name" value="Glycoside hydrolase/deacetylase"/>
    <property type="match status" value="1"/>
</dbReference>
<dbReference type="PANTHER" id="PTHR36306">
    <property type="entry name" value="ALPHA-AMYLASE-RELATED-RELATED"/>
    <property type="match status" value="1"/>
</dbReference>
<dbReference type="Proteomes" id="UP000186309">
    <property type="component" value="Chromosome"/>
</dbReference>
<dbReference type="Gene3D" id="3.20.110.10">
    <property type="entry name" value="Glycoside hydrolase 38, N terminal domain"/>
    <property type="match status" value="1"/>
</dbReference>
<dbReference type="InterPro" id="IPR004300">
    <property type="entry name" value="Glyco_hydro_57_N"/>
</dbReference>
<evidence type="ECO:0000313" key="5">
    <source>
        <dbReference type="EMBL" id="APW63424.1"/>
    </source>
</evidence>
<evidence type="ECO:0000256" key="3">
    <source>
        <dbReference type="RuleBase" id="RU361196"/>
    </source>
</evidence>
<dbReference type="KEGG" id="pbor:BSF38_04991"/>
<accession>A0A1U7CWV9</accession>
<dbReference type="STRING" id="1387353.BSF38_04991"/>
<dbReference type="GO" id="GO:0005975">
    <property type="term" value="P:carbohydrate metabolic process"/>
    <property type="evidence" value="ECO:0007669"/>
    <property type="project" value="InterPro"/>
</dbReference>
<dbReference type="AlphaFoldDB" id="A0A1U7CWV9"/>
<keyword evidence="2 3" id="KW-0119">Carbohydrate metabolism</keyword>
<dbReference type="InterPro" id="IPR011330">
    <property type="entry name" value="Glyco_hydro/deAcase_b/a-brl"/>
</dbReference>
<dbReference type="InterPro" id="IPR052046">
    <property type="entry name" value="GH57_Enzymes"/>
</dbReference>
<dbReference type="OrthoDB" id="9803279at2"/>
<evidence type="ECO:0000259" key="4">
    <source>
        <dbReference type="Pfam" id="PF03065"/>
    </source>
</evidence>
<dbReference type="CDD" id="cd10796">
    <property type="entry name" value="GH57N_APU"/>
    <property type="match status" value="1"/>
</dbReference>
<gene>
    <name evidence="5" type="ORF">BSF38_04991</name>
</gene>
<dbReference type="InterPro" id="IPR027291">
    <property type="entry name" value="Glyco_hydro_38_N_sf"/>
</dbReference>
<dbReference type="RefSeq" id="WP_076349763.1">
    <property type="nucleotide sequence ID" value="NZ_CP019082.1"/>
</dbReference>
<dbReference type="EMBL" id="CP019082">
    <property type="protein sequence ID" value="APW63424.1"/>
    <property type="molecule type" value="Genomic_DNA"/>
</dbReference>
<protein>
    <submittedName>
        <fullName evidence="5">Retaining alpha-glucosidase</fullName>
    </submittedName>
</protein>
<evidence type="ECO:0000256" key="1">
    <source>
        <dbReference type="ARBA" id="ARBA00006821"/>
    </source>
</evidence>
<keyword evidence="6" id="KW-1185">Reference proteome</keyword>
<name>A0A1U7CWV9_9BACT</name>
<evidence type="ECO:0000313" key="6">
    <source>
        <dbReference type="Proteomes" id="UP000186309"/>
    </source>
</evidence>
<reference evidence="6" key="1">
    <citation type="submission" date="2016-12" db="EMBL/GenBank/DDBJ databases">
        <title>Comparative genomics of four Isosphaeraceae planctomycetes: a common pool of plasmids and glycoside hydrolase genes.</title>
        <authorList>
            <person name="Ivanova A."/>
        </authorList>
    </citation>
    <scope>NUCLEOTIDE SEQUENCE [LARGE SCALE GENOMIC DNA]</scope>
    <source>
        <strain evidence="6">PX4</strain>
    </source>
</reference>
<proteinExistence type="inferred from homology"/>
<evidence type="ECO:0000256" key="2">
    <source>
        <dbReference type="ARBA" id="ARBA00023277"/>
    </source>
</evidence>
<comment type="similarity">
    <text evidence="1 3">Belongs to the glycosyl hydrolase 57 family.</text>
</comment>
<dbReference type="GO" id="GO:0003824">
    <property type="term" value="F:catalytic activity"/>
    <property type="evidence" value="ECO:0007669"/>
    <property type="project" value="InterPro"/>
</dbReference>
<dbReference type="Pfam" id="PF03065">
    <property type="entry name" value="Glyco_hydro_57"/>
    <property type="match status" value="1"/>
</dbReference>
<sequence length="729" mass="82960">MARVSLALMWHQHQPYYPDDVAGENPMPWVRLHATKDYLGMALHLEEVPEFQCTINLVPSLLSQLEGYVDGATDTHLIASRKPVDGLEREDVVYLLDNFFMAFADSMIRPHPRYHELYMLRAAWSSSAEAAITRFRPRDLRDLQVWSNLAWIHPLLFEKDSELSEFKAKGRHYSEDDKQWFLDKQRDLLAQVIPLHRKLAERGQIELTTTPYYHPILPLLLDKKLAREAMPDVALPAYREGYPEDAEVHVRRAVESHTRRFGSPPAGMWPSEGSVCQSLIPLLARHGIKWIATDEEILGCSTGGMVGRDSRGYVRHPELLYRAWNVREGEHELGAVFRDHSMSDQVGFHYQRSPGPVAAADFLGKLHAIGDACRHNPATIVPVVLDGENCWEYFPDGGVSFLRSLYQGAARDSRVQPVKVSDFLKEHPPADTLQRLFAGSWISHNFAIWIGHPEDNRGWDALHDTRRFLVAEQQSERHDPALLARAWEEIYIAEGSDWFWWYGDDHSSAQDALFDHLFRKHLRNVYALLSCDPPGSLFTPISQSGSHRPVNDQPTSFLNVKVDGRATYFEWIDGAKYVCGNDRGTMTLVTRGLLNCVWFGFDADRFLVRIDTEGGPAAERLVEADRLRIGFVDPAEREIVVMQPSLPRPVAYLNHSGRQIANGTTVSVATDTILELAVPFDRLGRQPDDAIRFYVELLKGEASVDRAPREGVFELTVPCPDFERIMWQV</sequence>
<organism evidence="5 6">
    <name type="scientific">Paludisphaera borealis</name>
    <dbReference type="NCBI Taxonomy" id="1387353"/>
    <lineage>
        <taxon>Bacteria</taxon>
        <taxon>Pseudomonadati</taxon>
        <taxon>Planctomycetota</taxon>
        <taxon>Planctomycetia</taxon>
        <taxon>Isosphaerales</taxon>
        <taxon>Isosphaeraceae</taxon>
        <taxon>Paludisphaera</taxon>
    </lineage>
</organism>
<feature type="domain" description="Glycoside hydrolase family 57 N-terminal" evidence="4">
    <location>
        <begin position="7"/>
        <end position="432"/>
    </location>
</feature>